<dbReference type="PANTHER" id="PTHR11238">
    <property type="entry name" value="PROMININ ISOFORM D-RELATED"/>
    <property type="match status" value="1"/>
</dbReference>
<name>A0A1I8MXJ7_MUSDO</name>
<feature type="transmembrane region" description="Helical" evidence="8">
    <location>
        <begin position="850"/>
        <end position="873"/>
    </location>
</feature>
<feature type="compositionally biased region" description="Low complexity" evidence="7">
    <location>
        <begin position="1080"/>
        <end position="1100"/>
    </location>
</feature>
<feature type="transmembrane region" description="Helical" evidence="8">
    <location>
        <begin position="414"/>
        <end position="438"/>
    </location>
</feature>
<feature type="region of interest" description="Disordered" evidence="7">
    <location>
        <begin position="1050"/>
        <end position="1102"/>
    </location>
</feature>
<feature type="region of interest" description="Disordered" evidence="7">
    <location>
        <begin position="592"/>
        <end position="700"/>
    </location>
</feature>
<evidence type="ECO:0000313" key="9">
    <source>
        <dbReference type="EnsemblMetazoa" id="MDOA009447-PB"/>
    </source>
</evidence>
<protein>
    <submittedName>
        <fullName evidence="9">Uncharacterized protein</fullName>
    </submittedName>
</protein>
<feature type="transmembrane region" description="Helical" evidence="8">
    <location>
        <begin position="137"/>
        <end position="155"/>
    </location>
</feature>
<reference evidence="9" key="1">
    <citation type="submission" date="2020-05" db="UniProtKB">
        <authorList>
            <consortium name="EnsemblMetazoa"/>
        </authorList>
    </citation>
    <scope>IDENTIFICATION</scope>
    <source>
        <strain evidence="9">Aabys</strain>
    </source>
</reference>
<organism evidence="9">
    <name type="scientific">Musca domestica</name>
    <name type="common">House fly</name>
    <dbReference type="NCBI Taxonomy" id="7370"/>
    <lineage>
        <taxon>Eukaryota</taxon>
        <taxon>Metazoa</taxon>
        <taxon>Ecdysozoa</taxon>
        <taxon>Arthropoda</taxon>
        <taxon>Hexapoda</taxon>
        <taxon>Insecta</taxon>
        <taxon>Pterygota</taxon>
        <taxon>Neoptera</taxon>
        <taxon>Endopterygota</taxon>
        <taxon>Diptera</taxon>
        <taxon>Brachycera</taxon>
        <taxon>Muscomorpha</taxon>
        <taxon>Muscoidea</taxon>
        <taxon>Muscidae</taxon>
        <taxon>Musca</taxon>
    </lineage>
</organism>
<feature type="region of interest" description="Disordered" evidence="7">
    <location>
        <begin position="889"/>
        <end position="928"/>
    </location>
</feature>
<dbReference type="VEuPathDB" id="VectorBase:MDOMA2_020133"/>
<dbReference type="GO" id="GO:0016020">
    <property type="term" value="C:membrane"/>
    <property type="evidence" value="ECO:0007669"/>
    <property type="project" value="UniProtKB-SubCell"/>
</dbReference>
<feature type="compositionally biased region" description="Pro residues" evidence="7">
    <location>
        <begin position="1325"/>
        <end position="1335"/>
    </location>
</feature>
<dbReference type="VEuPathDB" id="VectorBase:MDOA009447"/>
<evidence type="ECO:0000256" key="5">
    <source>
        <dbReference type="ARBA" id="ARBA00023136"/>
    </source>
</evidence>
<feature type="compositionally biased region" description="Basic and acidic residues" evidence="7">
    <location>
        <begin position="1225"/>
        <end position="1240"/>
    </location>
</feature>
<feature type="transmembrane region" description="Helical" evidence="8">
    <location>
        <begin position="558"/>
        <end position="576"/>
    </location>
</feature>
<accession>A0A1I8MXJ7</accession>
<keyword evidence="6" id="KW-0325">Glycoprotein</keyword>
<feature type="transmembrane region" description="Helical" evidence="8">
    <location>
        <begin position="78"/>
        <end position="102"/>
    </location>
</feature>
<dbReference type="InterPro" id="IPR008795">
    <property type="entry name" value="Prominin"/>
</dbReference>
<dbReference type="EnsemblMetazoa" id="MDOA009447-RB">
    <property type="protein sequence ID" value="MDOA009447-PB"/>
    <property type="gene ID" value="MDOA009447"/>
</dbReference>
<feature type="region of interest" description="Disordered" evidence="7">
    <location>
        <begin position="1114"/>
        <end position="1342"/>
    </location>
</feature>
<feature type="transmembrane region" description="Helical" evidence="8">
    <location>
        <begin position="450"/>
        <end position="472"/>
    </location>
</feature>
<keyword evidence="5 8" id="KW-0472">Membrane</keyword>
<keyword evidence="3 8" id="KW-0812">Transmembrane</keyword>
<evidence type="ECO:0000256" key="2">
    <source>
        <dbReference type="ARBA" id="ARBA00006058"/>
    </source>
</evidence>
<feature type="compositionally biased region" description="Basic and acidic residues" evidence="7">
    <location>
        <begin position="897"/>
        <end position="913"/>
    </location>
</feature>
<feature type="compositionally biased region" description="Basic and acidic residues" evidence="7">
    <location>
        <begin position="631"/>
        <end position="644"/>
    </location>
</feature>
<feature type="compositionally biased region" description="Polar residues" evidence="7">
    <location>
        <begin position="1271"/>
        <end position="1287"/>
    </location>
</feature>
<feature type="compositionally biased region" description="Polar residues" evidence="7">
    <location>
        <begin position="1187"/>
        <end position="1211"/>
    </location>
</feature>
<feature type="compositionally biased region" description="Low complexity" evidence="7">
    <location>
        <begin position="1125"/>
        <end position="1142"/>
    </location>
</feature>
<feature type="compositionally biased region" description="Low complexity" evidence="7">
    <location>
        <begin position="676"/>
        <end position="692"/>
    </location>
</feature>
<comment type="similarity">
    <text evidence="2">Belongs to the prominin family.</text>
</comment>
<evidence type="ECO:0000256" key="6">
    <source>
        <dbReference type="ARBA" id="ARBA00023180"/>
    </source>
</evidence>
<comment type="subcellular location">
    <subcellularLocation>
        <location evidence="1">Membrane</location>
        <topology evidence="1">Multi-pass membrane protein</topology>
    </subcellularLocation>
</comment>
<sequence length="1384" mass="156577">MIDNETLPAATTTTGTYYSYTIPGMDISSGSMLFTLVSQFMGVITPNELPLGQVRHLLHSNLTLFEFGLNAIKVESGFIALMSIFMILAVVPILATCCWCCCSRQPGDDEEFARNAARMNESLEDGLMCRKSASITTLWIVFILLSLSDLCIFYANSRLASTVEMTPEMIKSTVHDMEVFLKDTHLQIKHKLDNGFHVSVEKVVKDLEDVDVLLGEPIQAEISAHTGIELAYDSLATLSLANAELIYRVLMLQETVGRALKISQEASARMEELQIQLSVLQRQCTYRDRPLCDTLRIRSFEENGIIDALKTLQEDQTIFRMRYLGEIEFGATVKNLTSEVGMSRSVFSNFPQQVKMDTAYERNYTLQQLETIRHRTTTNAQMLTATINVLLGRLEGVWESVRPQYEKLQDWSNVYWTTGWVAAMAVVWILIFMLMAYCCFLCESNVKAGVLLFIAVIIICLSCIGLTIYGVLSLAIGGNAEVFLCKPLYDAGVSVVNRMDTTTGLTPYDYNANSNNNNYNAYDMLGKLFDKPGYVYEHEPEVGIIGELLRPDGVNRPIVNVSLASAIRYVFYFIFLEYSSKRRTATEETLDIDDIDAVGQQQTPVRSRSQPRRPEPEPEDNWRSPGPIRARSRDRTSYEREQPRAKPPMRRQGTEEFNLDDEGQPTASYGRERSQPRAPSRQQERSQPSQAAKYKPALRRTATEETLDIDDIDAVGQQQTPIQDVATSSRMTTLGSRSKRLQSSILQPLEQLQNEILYHLTALELQRDPWAKQVNQTLNHLRNIQEYLEKTAGEICDNQTRIYTERLKTYLASDKATMSSQLGDTTAKCRPFFDIFDANRIFLCRNMIDFVNALWFFPFLTLLLWSVATPVGLNLITLQRKLTTLKQIRLRGGGGGDRGRRRERDSSTSRERSTSSGRRKPAPLRRTATEETLDIDDIDAVGQQQTPVRSRSCEKNEASYNVFQLDAFVNTTAISNLKQFPKVTQAIDSIDVSERTLLSLTQTIQSILESMLQTSSFNLTTYRTTIGAPTPEKDLATFIDQMQRVALQVSTAGERRQGTEEFNLNEDEDTGTYARERSQPRAPSSSRQQPQQQSSIQAPAKFVPVLRRQGTEEFNLNDEDAGTYSQQRSQSRAPSSSRQQPRALPPKSAKSVPVLRRQGTEEFNLDNDTTAPYERERSQPRGMASSRAHQQRGQSQQSSKPVMRRQGTQEFNLDDEDNNNWRSPQEARGRSEPRRGDMRSQRSMTPVLSARPDVQPAQPMPRTPPRLKSRVSLTTRAVANIVKNRSQAGKGLRRRDTEDFDMDDDNTYSTASRQAVEAARRTPPRSAPPPPPPPTNRFSQTTTETNLCLFSDVRSVRWTVKDDDIVFEDCDSPNPMYMIHDLDD</sequence>
<dbReference type="PANTHER" id="PTHR11238:SF9">
    <property type="entry name" value="PROMININ, ISOFORM D"/>
    <property type="match status" value="1"/>
</dbReference>
<evidence type="ECO:0000256" key="3">
    <source>
        <dbReference type="ARBA" id="ARBA00022692"/>
    </source>
</evidence>
<evidence type="ECO:0000256" key="1">
    <source>
        <dbReference type="ARBA" id="ARBA00004141"/>
    </source>
</evidence>
<evidence type="ECO:0000256" key="7">
    <source>
        <dbReference type="SAM" id="MobiDB-lite"/>
    </source>
</evidence>
<proteinExistence type="inferred from homology"/>
<feature type="compositionally biased region" description="Basic and acidic residues" evidence="7">
    <location>
        <begin position="612"/>
        <end position="622"/>
    </location>
</feature>
<evidence type="ECO:0000256" key="8">
    <source>
        <dbReference type="SAM" id="Phobius"/>
    </source>
</evidence>
<dbReference type="VEuPathDB" id="VectorBase:MDOMA2_005297"/>
<evidence type="ECO:0000256" key="4">
    <source>
        <dbReference type="ARBA" id="ARBA00022989"/>
    </source>
</evidence>
<dbReference type="Pfam" id="PF05478">
    <property type="entry name" value="Prominin"/>
    <property type="match status" value="2"/>
</dbReference>
<keyword evidence="4 8" id="KW-1133">Transmembrane helix</keyword>